<protein>
    <submittedName>
        <fullName evidence="2">DUF5615 family PIN-like protein</fullName>
    </submittedName>
</protein>
<feature type="domain" description="DUF5615" evidence="1">
    <location>
        <begin position="5"/>
        <end position="113"/>
    </location>
</feature>
<name>A0ABU5TMU7_9CYAN</name>
<dbReference type="EMBL" id="JAYGIE010000095">
    <property type="protein sequence ID" value="MEA5479663.1"/>
    <property type="molecule type" value="Genomic_DNA"/>
</dbReference>
<evidence type="ECO:0000313" key="3">
    <source>
        <dbReference type="Proteomes" id="UP001301388"/>
    </source>
</evidence>
<dbReference type="RefSeq" id="WP_323262845.1">
    <property type="nucleotide sequence ID" value="NZ_JAYGIE010000095.1"/>
</dbReference>
<dbReference type="Proteomes" id="UP001301388">
    <property type="component" value="Unassembled WGS sequence"/>
</dbReference>
<dbReference type="Pfam" id="PF18480">
    <property type="entry name" value="DUF5615"/>
    <property type="match status" value="1"/>
</dbReference>
<gene>
    <name evidence="2" type="ORF">VB774_18730</name>
</gene>
<comment type="caution">
    <text evidence="2">The sequence shown here is derived from an EMBL/GenBank/DDBJ whole genome shotgun (WGS) entry which is preliminary data.</text>
</comment>
<reference evidence="2 3" key="1">
    <citation type="submission" date="2023-12" db="EMBL/GenBank/DDBJ databases">
        <title>Baltic Sea Cyanobacteria.</title>
        <authorList>
            <person name="Delbaje E."/>
            <person name="Fewer D.P."/>
            <person name="Shishido T.K."/>
        </authorList>
    </citation>
    <scope>NUCLEOTIDE SEQUENCE [LARGE SCALE GENOMIC DNA]</scope>
    <source>
        <strain evidence="2 3">UHCC 0370</strain>
    </source>
</reference>
<dbReference type="InterPro" id="IPR041049">
    <property type="entry name" value="DUF5615"/>
</dbReference>
<accession>A0ABU5TMU7</accession>
<organism evidence="2 3">
    <name type="scientific">Pseudanabaena galeata UHCC 0370</name>
    <dbReference type="NCBI Taxonomy" id="3110310"/>
    <lineage>
        <taxon>Bacteria</taxon>
        <taxon>Bacillati</taxon>
        <taxon>Cyanobacteriota</taxon>
        <taxon>Cyanophyceae</taxon>
        <taxon>Pseudanabaenales</taxon>
        <taxon>Pseudanabaenaceae</taxon>
        <taxon>Pseudanabaena</taxon>
    </lineage>
</organism>
<evidence type="ECO:0000313" key="2">
    <source>
        <dbReference type="EMBL" id="MEA5479663.1"/>
    </source>
</evidence>
<keyword evidence="3" id="KW-1185">Reference proteome</keyword>
<evidence type="ECO:0000259" key="1">
    <source>
        <dbReference type="Pfam" id="PF18480"/>
    </source>
</evidence>
<proteinExistence type="predicted"/>
<sequence length="118" mass="13275">MARLKLHLDADASIKSLHLALVNKGHDVTRTPMDWMPLDASDEMQLLQSTAQGRCIFTFNVKDFMALAHLYPQHGGIILAAQNSWSLSELIAALDSLLSESKGSDWCGRVVWLNQWRR</sequence>